<comment type="caution">
    <text evidence="1">The sequence shown here is derived from an EMBL/GenBank/DDBJ whole genome shotgun (WGS) entry which is preliminary data.</text>
</comment>
<dbReference type="EMBL" id="AJLR01000046">
    <property type="protein sequence ID" value="EKN67491.1"/>
    <property type="molecule type" value="Genomic_DNA"/>
</dbReference>
<dbReference type="InterPro" id="IPR038667">
    <property type="entry name" value="XkdH-like_sf"/>
</dbReference>
<sequence length="121" mass="13671">MDIRKLMSKAKAAAEFMYNKTATIKRSEEYTKMNGANGMDWVVKYTNVPCRLSSTGMQSVNNTSQGEANVIQYDLKMFLSSEYELKAGDSVIVDGVEFESAKEPFVYISHQEVLMKRKGYA</sequence>
<dbReference type="Gene3D" id="2.40.10.370">
    <property type="entry name" value="Protein of unknown function DUF3599"/>
    <property type="match status" value="1"/>
</dbReference>
<evidence type="ECO:0008006" key="3">
    <source>
        <dbReference type="Google" id="ProtNLM"/>
    </source>
</evidence>
<keyword evidence="2" id="KW-1185">Reference proteome</keyword>
<evidence type="ECO:0000313" key="2">
    <source>
        <dbReference type="Proteomes" id="UP000006315"/>
    </source>
</evidence>
<dbReference type="STRING" id="1131731.BAZO_08376"/>
<evidence type="ECO:0000313" key="1">
    <source>
        <dbReference type="EMBL" id="EKN67491.1"/>
    </source>
</evidence>
<protein>
    <recommendedName>
        <fullName evidence="3">Phage protein</fullName>
    </recommendedName>
</protein>
<gene>
    <name evidence="1" type="ORF">BAZO_08376</name>
</gene>
<dbReference type="AlphaFoldDB" id="K6E2T9"/>
<proteinExistence type="predicted"/>
<organism evidence="1 2">
    <name type="scientific">Schinkia azotoformans LMG 9581</name>
    <dbReference type="NCBI Taxonomy" id="1131731"/>
    <lineage>
        <taxon>Bacteria</taxon>
        <taxon>Bacillati</taxon>
        <taxon>Bacillota</taxon>
        <taxon>Bacilli</taxon>
        <taxon>Bacillales</taxon>
        <taxon>Bacillaceae</taxon>
        <taxon>Calidifontibacillus/Schinkia group</taxon>
        <taxon>Schinkia</taxon>
    </lineage>
</organism>
<dbReference type="PATRIC" id="fig|1131731.3.peg.1750"/>
<dbReference type="Proteomes" id="UP000006315">
    <property type="component" value="Unassembled WGS sequence"/>
</dbReference>
<name>K6E2T9_SCHAZ</name>
<dbReference type="RefSeq" id="WP_003330941.1">
    <property type="nucleotide sequence ID" value="NZ_AJLR01000046.1"/>
</dbReference>
<reference evidence="1 2" key="1">
    <citation type="journal article" date="2012" name="Front. Microbiol.">
        <title>Redundancy and modularity in membrane-associated dissimilatory nitrate reduction in Bacillus.</title>
        <authorList>
            <person name="Heylen K."/>
            <person name="Keltjens J."/>
        </authorList>
    </citation>
    <scope>NUCLEOTIDE SEQUENCE [LARGE SCALE GENOMIC DNA]</scope>
    <source>
        <strain evidence="1 2">LMG 9581</strain>
    </source>
</reference>
<accession>K6E2T9</accession>